<keyword evidence="11" id="KW-1185">Reference proteome</keyword>
<dbReference type="PROSITE" id="PS00330">
    <property type="entry name" value="HEMOLYSIN_CALCIUM"/>
    <property type="match status" value="11"/>
</dbReference>
<dbReference type="Gene3D" id="2.160.20.160">
    <property type="match status" value="1"/>
</dbReference>
<dbReference type="InterPro" id="IPR011049">
    <property type="entry name" value="Serralysin-like_metalloprot_C"/>
</dbReference>
<evidence type="ECO:0000256" key="1">
    <source>
        <dbReference type="ARBA" id="ARBA00001913"/>
    </source>
</evidence>
<dbReference type="InterPro" id="IPR003995">
    <property type="entry name" value="RTX_toxin_determinant-A"/>
</dbReference>
<proteinExistence type="predicted"/>
<keyword evidence="7" id="KW-0843">Virulence</keyword>
<evidence type="ECO:0000256" key="8">
    <source>
        <dbReference type="ARBA" id="ARBA00023136"/>
    </source>
</evidence>
<comment type="cofactor">
    <cofactor evidence="1">
        <name>Ca(2+)</name>
        <dbReference type="ChEBI" id="CHEBI:29108"/>
    </cofactor>
</comment>
<dbReference type="PRINTS" id="PR01488">
    <property type="entry name" value="RTXTOXINA"/>
</dbReference>
<evidence type="ECO:0000259" key="9">
    <source>
        <dbReference type="Pfam" id="PF08548"/>
    </source>
</evidence>
<evidence type="ECO:0000313" key="11">
    <source>
        <dbReference type="Proteomes" id="UP000515955"/>
    </source>
</evidence>
<evidence type="ECO:0000256" key="6">
    <source>
        <dbReference type="ARBA" id="ARBA00022737"/>
    </source>
</evidence>
<dbReference type="PRINTS" id="PR00313">
    <property type="entry name" value="CABNDNGRPT"/>
</dbReference>
<feature type="domain" description="Peptidase M10 serralysin C-terminal" evidence="9">
    <location>
        <begin position="1086"/>
        <end position="1158"/>
    </location>
</feature>
<dbReference type="InterPro" id="IPR050557">
    <property type="entry name" value="RTX_toxin/Mannuronan_C5-epim"/>
</dbReference>
<dbReference type="GO" id="GO:0005509">
    <property type="term" value="F:calcium ion binding"/>
    <property type="evidence" value="ECO:0007669"/>
    <property type="project" value="InterPro"/>
</dbReference>
<dbReference type="RefSeq" id="WP_187542293.1">
    <property type="nucleotide sequence ID" value="NZ_CP060717.1"/>
</dbReference>
<keyword evidence="4" id="KW-0964">Secreted</keyword>
<comment type="subcellular location">
    <subcellularLocation>
        <location evidence="2">Membrane</location>
    </subcellularLocation>
    <subcellularLocation>
        <location evidence="3">Secreted</location>
    </subcellularLocation>
</comment>
<dbReference type="Proteomes" id="UP000515955">
    <property type="component" value="Chromosome"/>
</dbReference>
<evidence type="ECO:0000256" key="2">
    <source>
        <dbReference type="ARBA" id="ARBA00004370"/>
    </source>
</evidence>
<dbReference type="InterPro" id="IPR001343">
    <property type="entry name" value="Hemolysn_Ca-bd"/>
</dbReference>
<dbReference type="Gene3D" id="2.150.10.10">
    <property type="entry name" value="Serralysin-like metalloprotease, C-terminal"/>
    <property type="match status" value="8"/>
</dbReference>
<sequence length="1877" mass="188091">MAKLFSSPDAPTAASNVTAELPISGGYSNAAGQLLYSTTLGRMFGNADFDSNATSYVLSNAGTIWVDFAAGAEVLSVMNLGSIVNSGTIVAHSSGGVADALSVTSSFATGLTNSGSIYALSDTSNALAVSYWSSGADLFNSGIIAAAGATGATTIYAANGGEIVNSASGSILAEGNTATAVFLGRGHYQVPGFPPAAVDLVNYGRIEAHSTDPYAASVAIYSESLQSESVVIENHGTIRADVAIYSVGGAITAQESRQWVDNADTGVIEGQVFLGYGDDTIVNAGLIDGYVDLSDGDDLFDNSAGIHIGDAELGWGNDRYIGGSATDVVTADRGDDDLSGGDGNDLLIGGWGNDLLAGGAGNDGIYGEGGNDRISTAGGDVVEAGIGDDIVELGDYRFASIDGGGGFDTLMLPADGRILSLSATLASGRVSGFEKIALASNGRLVVHASDIMALTGGPSLYLSGDPSATVDLAGTWVKGANKSVGGISFATYTSGGATLYVQSGVAANLGSDPTNAIGLDAVADGGDPLVPGSVPGAELTQNVVIVSGVDFTGTLEIFEPEQWISADGSAIIAGYYGSSGSVINRGTMESYGGELGAVAIAGFTFGRLENYGTITGAAFSGTGKLADNKAAFNTYGLYNMVDKPYNAFGVGLGGSAENFLNAGLIEASSDQVIATGYMTYGAPGQNIGTISATSTNFIAVGVHTANGGTLVNDGIIQATGSWGAYGVSSATHASTIINSGSIFADATEAGRESIGIYFYYAHEQQRVINSGTITADIAIQTSYTVNGNSVWLYNSGEINGRIQLGSIPAATTAREDVILNAGTIKGVVELGGGRDVYDGTHGVQVGAVRGQDGNDLLIGTAAGDTLDGGNGDDVLIGGSGDTLTGGAGRDTFVLPTYSAGGAAVSITDFVSGTDKIDLRSLAPTSVTLSGLTLQAVTANGTLTVNISGSIKLSDVILTGGTTAGTLGDDVLIAGGDVTSLSGSDGFDLLVGSAGNDILEGGLAGTVGTGEAGDVMWGGAGDDTYRVDARNDLVIESEGGGTDTIEIVPGYYQMTFVMPDHVENLRGGSGVGNDQVNLMSGGSGADSLDGGGGNDVIAGLGGGDTLGGGAGSDHFVYAAVSDSTASAIDSIADFEHGADKIDLSALTVTSIRFEQSYWFEPCTNLIVDTTAGQMTIRVNDFVDMSDLITTAAIPVQGSGGADSLVGGSASDWLNGLNGNDWLNGGAGSDTLHGDAGDDGLIGGGGFDLLTGGAGADRFYLNGLADSADRISDFEAVDRIYLDTSVFTGLAGGVLTPTTFRFDGEYYANDTRISYNSSTGELFYDADGLGTVSGVRIALLAPGTVLTASSFVLYSGNPQTIESNVSRTLGAGEFDLVLTGTDAINGTGNSADNQITGNLASNRLTGLDGADRLSGMAGNDVLSGGEGVDLLDGGEGSDLYLMASASEHGAAEIADSGADGIDEVRYSATTPGTLTLFAGDTGIEKIVVGTGTGPTAALSGTTALNVDARLLTNAVTVVGNSGANTLQATAYADVLQGGVGVDRLYGYAGNDTLDGGRDADAMLGGTGDDTYIVDHSSDALVEVAGEGTDTAVASVAYTLRANVENLVQSGVLSISGSGNALDNSMTGNSGSNKLYGLGGNDTIIGAAGNDTLDGGGGDDTLVGGAGNDVYGIDSAGDRATELAGEGTDRINASISYTLGDYFEQLTLLGSSAIDGTGNGLANVIKGNDGANILSGLVGNDKLYGGLGDDIVLGGEGSDWIEGGAGADQLSGGSGSDRFVFRAGDFGGATQAAADIIRDFSRAEGDKIRLDLADADSTVAGIQDFVFIGTGSFTGVAGQLRYDQSGGNTMLWADTDGDLVADVAIQVDGLHSLVASDFIF</sequence>
<evidence type="ECO:0000256" key="3">
    <source>
        <dbReference type="ARBA" id="ARBA00004613"/>
    </source>
</evidence>
<reference evidence="10 11" key="1">
    <citation type="submission" date="2020-08" db="EMBL/GenBank/DDBJ databases">
        <title>Genome sequence of Sphingomonas rhizophila KACC 19189T.</title>
        <authorList>
            <person name="Hyun D.-W."/>
            <person name="Bae J.-W."/>
        </authorList>
    </citation>
    <scope>NUCLEOTIDE SEQUENCE [LARGE SCALE GENOMIC DNA]</scope>
    <source>
        <strain evidence="10 11">KACC 19189</strain>
    </source>
</reference>
<evidence type="ECO:0000256" key="5">
    <source>
        <dbReference type="ARBA" id="ARBA00022656"/>
    </source>
</evidence>
<keyword evidence="5" id="KW-0800">Toxin</keyword>
<evidence type="ECO:0000256" key="4">
    <source>
        <dbReference type="ARBA" id="ARBA00022525"/>
    </source>
</evidence>
<dbReference type="InterPro" id="IPR018511">
    <property type="entry name" value="Hemolysin-typ_Ca-bd_CS"/>
</dbReference>
<name>A0A7G9SBS6_9SPHN</name>
<dbReference type="KEGG" id="srhi:H9L12_01285"/>
<evidence type="ECO:0000256" key="7">
    <source>
        <dbReference type="ARBA" id="ARBA00023026"/>
    </source>
</evidence>
<dbReference type="EMBL" id="CP060717">
    <property type="protein sequence ID" value="QNN65301.1"/>
    <property type="molecule type" value="Genomic_DNA"/>
</dbReference>
<keyword evidence="6" id="KW-0677">Repeat</keyword>
<dbReference type="SUPFAM" id="SSF51120">
    <property type="entry name" value="beta-Roll"/>
    <property type="match status" value="8"/>
</dbReference>
<organism evidence="10 11">
    <name type="scientific">Sphingomonas rhizophila</name>
    <dbReference type="NCBI Taxonomy" id="2071607"/>
    <lineage>
        <taxon>Bacteria</taxon>
        <taxon>Pseudomonadati</taxon>
        <taxon>Pseudomonadota</taxon>
        <taxon>Alphaproteobacteria</taxon>
        <taxon>Sphingomonadales</taxon>
        <taxon>Sphingomonadaceae</taxon>
        <taxon>Sphingomonas</taxon>
    </lineage>
</organism>
<feature type="domain" description="Peptidase M10 serralysin C-terminal" evidence="9">
    <location>
        <begin position="868"/>
        <end position="925"/>
    </location>
</feature>
<dbReference type="Pfam" id="PF00353">
    <property type="entry name" value="HemolysinCabind"/>
    <property type="match status" value="11"/>
</dbReference>
<accession>A0A7G9SBS6</accession>
<dbReference type="PANTHER" id="PTHR38340">
    <property type="entry name" value="S-LAYER PROTEIN"/>
    <property type="match status" value="1"/>
</dbReference>
<protein>
    <submittedName>
        <fullName evidence="10">M10 family metallopeptidase C-terminal domain-containing protein</fullName>
    </submittedName>
</protein>
<evidence type="ECO:0000313" key="10">
    <source>
        <dbReference type="EMBL" id="QNN65301.1"/>
    </source>
</evidence>
<dbReference type="PANTHER" id="PTHR38340:SF1">
    <property type="entry name" value="S-LAYER PROTEIN"/>
    <property type="match status" value="1"/>
</dbReference>
<dbReference type="GO" id="GO:0090729">
    <property type="term" value="F:toxin activity"/>
    <property type="evidence" value="ECO:0007669"/>
    <property type="project" value="UniProtKB-KW"/>
</dbReference>
<dbReference type="GO" id="GO:0016020">
    <property type="term" value="C:membrane"/>
    <property type="evidence" value="ECO:0007669"/>
    <property type="project" value="UniProtKB-SubCell"/>
</dbReference>
<dbReference type="GO" id="GO:0005615">
    <property type="term" value="C:extracellular space"/>
    <property type="evidence" value="ECO:0007669"/>
    <property type="project" value="InterPro"/>
</dbReference>
<keyword evidence="8" id="KW-0472">Membrane</keyword>
<dbReference type="Pfam" id="PF08548">
    <property type="entry name" value="Peptidase_M10_C"/>
    <property type="match status" value="2"/>
</dbReference>
<dbReference type="InterPro" id="IPR013858">
    <property type="entry name" value="Peptidase_M10B_C"/>
</dbReference>
<gene>
    <name evidence="10" type="ORF">H9L12_01285</name>
</gene>